<dbReference type="GO" id="GO:0005524">
    <property type="term" value="F:ATP binding"/>
    <property type="evidence" value="ECO:0007669"/>
    <property type="project" value="UniProtKB-KW"/>
</dbReference>
<dbReference type="Gene3D" id="2.40.100.10">
    <property type="entry name" value="Cyclophilin-like"/>
    <property type="match status" value="1"/>
</dbReference>
<dbReference type="NCBIfam" id="TIGR00724">
    <property type="entry name" value="urea_amlyse_rel"/>
    <property type="match status" value="1"/>
</dbReference>
<reference evidence="5 6" key="1">
    <citation type="submission" date="2020-07" db="EMBL/GenBank/DDBJ databases">
        <title>Sequencing the genomes of 1000 actinobacteria strains.</title>
        <authorList>
            <person name="Klenk H.-P."/>
        </authorList>
    </citation>
    <scope>NUCLEOTIDE SEQUENCE [LARGE SCALE GENOMIC DNA]</scope>
    <source>
        <strain evidence="5 6">DSM 102047</strain>
    </source>
</reference>
<accession>A0A7Y9S442</accession>
<dbReference type="InterPro" id="IPR029000">
    <property type="entry name" value="Cyclophilin-like_dom_sf"/>
</dbReference>
<protein>
    <submittedName>
        <fullName evidence="5">Biotin-dependent carboxylase-like uncharacterized protein</fullName>
    </submittedName>
</protein>
<evidence type="ECO:0000313" key="6">
    <source>
        <dbReference type="Proteomes" id="UP000521748"/>
    </source>
</evidence>
<evidence type="ECO:0000259" key="4">
    <source>
        <dbReference type="SMART" id="SM00797"/>
    </source>
</evidence>
<organism evidence="5 6">
    <name type="scientific">Psychromicrobium silvestre</name>
    <dbReference type="NCBI Taxonomy" id="1645614"/>
    <lineage>
        <taxon>Bacteria</taxon>
        <taxon>Bacillati</taxon>
        <taxon>Actinomycetota</taxon>
        <taxon>Actinomycetes</taxon>
        <taxon>Micrococcales</taxon>
        <taxon>Micrococcaceae</taxon>
        <taxon>Psychromicrobium</taxon>
    </lineage>
</organism>
<dbReference type="Pfam" id="PF02626">
    <property type="entry name" value="CT_A_B"/>
    <property type="match status" value="1"/>
</dbReference>
<evidence type="ECO:0000256" key="1">
    <source>
        <dbReference type="ARBA" id="ARBA00022741"/>
    </source>
</evidence>
<dbReference type="AlphaFoldDB" id="A0A7Y9S442"/>
<dbReference type="InterPro" id="IPR003778">
    <property type="entry name" value="CT_A_B"/>
</dbReference>
<proteinExistence type="predicted"/>
<evidence type="ECO:0000313" key="5">
    <source>
        <dbReference type="EMBL" id="NYE94204.1"/>
    </source>
</evidence>
<keyword evidence="2" id="KW-0378">Hydrolase</keyword>
<dbReference type="SUPFAM" id="SSF50891">
    <property type="entry name" value="Cyclophilin-like"/>
    <property type="match status" value="1"/>
</dbReference>
<comment type="caution">
    <text evidence="5">The sequence shown here is derived from an EMBL/GenBank/DDBJ whole genome shotgun (WGS) entry which is preliminary data.</text>
</comment>
<dbReference type="Proteomes" id="UP000521748">
    <property type="component" value="Unassembled WGS sequence"/>
</dbReference>
<evidence type="ECO:0000256" key="2">
    <source>
        <dbReference type="ARBA" id="ARBA00022801"/>
    </source>
</evidence>
<dbReference type="EMBL" id="JACBYQ010000001">
    <property type="protein sequence ID" value="NYE94204.1"/>
    <property type="molecule type" value="Genomic_DNA"/>
</dbReference>
<keyword evidence="3" id="KW-0067">ATP-binding</keyword>
<keyword evidence="1" id="KW-0547">Nucleotide-binding</keyword>
<feature type="domain" description="Carboxyltransferase" evidence="4">
    <location>
        <begin position="24"/>
        <end position="312"/>
    </location>
</feature>
<evidence type="ECO:0000256" key="3">
    <source>
        <dbReference type="ARBA" id="ARBA00022840"/>
    </source>
</evidence>
<dbReference type="PANTHER" id="PTHR43309:SF3">
    <property type="entry name" value="5-OXOPROLINASE SUBUNIT C"/>
    <property type="match status" value="1"/>
</dbReference>
<name>A0A7Y9S442_9MICC</name>
<dbReference type="SMART" id="SM00797">
    <property type="entry name" value="AHS2"/>
    <property type="match status" value="1"/>
</dbReference>
<keyword evidence="6" id="KW-1185">Reference proteome</keyword>
<gene>
    <name evidence="5" type="ORF">FHU41_000425</name>
</gene>
<dbReference type="RefSeq" id="WP_179387998.1">
    <property type="nucleotide sequence ID" value="NZ_JACBYQ010000001.1"/>
</dbReference>
<dbReference type="InterPro" id="IPR052708">
    <property type="entry name" value="PxpC"/>
</dbReference>
<dbReference type="GO" id="GO:0016787">
    <property type="term" value="F:hydrolase activity"/>
    <property type="evidence" value="ECO:0007669"/>
    <property type="project" value="UniProtKB-KW"/>
</dbReference>
<dbReference type="PANTHER" id="PTHR43309">
    <property type="entry name" value="5-OXOPROLINASE SUBUNIT C"/>
    <property type="match status" value="1"/>
</dbReference>
<sequence length="321" mass="34031">MSIEIIEPGLSTTVQDQGRPGVYNVGIPQGGAMDQFSAEVANALVGNTVKEAVLEAAYLGPRLKALSSMNIAVTGAPVTVTINGVTKPQWERISLQPGDEVSFGPAQAGSRFYLAVSGGIDVPVVLGSRSTYTLGKLGGFQGRTLRAGDLLPVGRVLGEGFQQCPQELRPSFSKQLEVRVLRGLYDHLLSEAGWHTLVSAEWNLTPVADRTGLRYSGPEVEWKPRVQPFGAGSDPSNIVDAGYAVGSIQIPGGKEPIVLHRDAVSGGGYAMVATVISADLDLLARSAPGTKTRFTEVSMDQALAARGNNAKLREQLWTHQV</sequence>